<sequence>MLKPTRKLFQNLSKVLTLVFAFTIVVSCDNDDDAPAPPLTGDKVTFSLSAVGSSGVMGSAIFEKREDNTTILTLDLSGTSSGGSHPSHIHFNTAAEGGDIAVSLTPVDGSTGMSETTISMLDDGTAITYDELIMFDGYINVHNSSNDLATLLAQGDIGENALTGNMTSYDLAAVSDPDIMGTATFYERANNETLVEISLMNDPSDSDRPIHIHENTAVEGGDIAITLSNVMNGWSKTNVASFDNGTAITYTELTNYDGYINVHASANDLATLVAQGDIGQNKLTSMSEEYPLSSVADPDISGTATFTKRMNGETLVTVMLENDPSDSDRPMHIHMNTAAEGGGIAVTLNSVMAGWSKTNVAMLDAGGDITYDELITYDGYINVHASADDLATLVAQGDIGQNKLTGESKAYTLGEKDVTGINGTFTVYERMNGESLGIVALNGTITGGSHPGHIHMNAAIETGGIAFTFNPVDGATGKSVNNIAMLDDGTAITYDELLNYNGYVNIHNSTADLGTIIAQGDIGANELTGTSMSYTLNEVDQPGTSGTITFMQRKDGTTLSKIELMNTMITDSHPGHIHENSAAEGGDILFTFNNVDGSTGIAMTNIRMLDDGTSITYDDILSLDGYVNIHKSANDLATLVAQGDIGSNAN</sequence>
<name>A0A1I0QS09_9BACT</name>
<feature type="signal peptide" evidence="2">
    <location>
        <begin position="1"/>
        <end position="27"/>
    </location>
</feature>
<dbReference type="GO" id="GO:0006801">
    <property type="term" value="P:superoxide metabolic process"/>
    <property type="evidence" value="ECO:0007669"/>
    <property type="project" value="InterPro"/>
</dbReference>
<dbReference type="InterPro" id="IPR036423">
    <property type="entry name" value="SOD-like_Cu/Zn_dom_sf"/>
</dbReference>
<feature type="chain" id="PRO_5011663739" description="CHRD domain-containing protein" evidence="2">
    <location>
        <begin position="28"/>
        <end position="650"/>
    </location>
</feature>
<evidence type="ECO:0000256" key="1">
    <source>
        <dbReference type="ARBA" id="ARBA00010457"/>
    </source>
</evidence>
<keyword evidence="4" id="KW-1185">Reference proteome</keyword>
<evidence type="ECO:0008006" key="5">
    <source>
        <dbReference type="Google" id="ProtNLM"/>
    </source>
</evidence>
<dbReference type="EMBL" id="FOIR01000002">
    <property type="protein sequence ID" value="SEW30172.1"/>
    <property type="molecule type" value="Genomic_DNA"/>
</dbReference>
<dbReference type="GeneID" id="99988794"/>
<evidence type="ECO:0000313" key="4">
    <source>
        <dbReference type="Proteomes" id="UP000199437"/>
    </source>
</evidence>
<evidence type="ECO:0000313" key="3">
    <source>
        <dbReference type="EMBL" id="SEW30172.1"/>
    </source>
</evidence>
<dbReference type="PROSITE" id="PS51257">
    <property type="entry name" value="PROKAR_LIPOPROTEIN"/>
    <property type="match status" value="1"/>
</dbReference>
<dbReference type="RefSeq" id="WP_185116631.1">
    <property type="nucleotide sequence ID" value="NZ_FOIR01000002.1"/>
</dbReference>
<evidence type="ECO:0000256" key="2">
    <source>
        <dbReference type="SAM" id="SignalP"/>
    </source>
</evidence>
<protein>
    <recommendedName>
        <fullName evidence="5">CHRD domain-containing protein</fullName>
    </recommendedName>
</protein>
<dbReference type="GO" id="GO:0046872">
    <property type="term" value="F:metal ion binding"/>
    <property type="evidence" value="ECO:0007669"/>
    <property type="project" value="InterPro"/>
</dbReference>
<dbReference type="STRING" id="1267423.SAMN05216290_2626"/>
<dbReference type="SUPFAM" id="SSF49329">
    <property type="entry name" value="Cu,Zn superoxide dismutase-like"/>
    <property type="match status" value="5"/>
</dbReference>
<dbReference type="AlphaFoldDB" id="A0A1I0QS09"/>
<proteinExistence type="inferred from homology"/>
<keyword evidence="2" id="KW-0732">Signal</keyword>
<accession>A0A1I0QS09</accession>
<comment type="similarity">
    <text evidence="1">Belongs to the Cu-Zn superoxide dismutase family.</text>
</comment>
<reference evidence="4" key="1">
    <citation type="submission" date="2016-10" db="EMBL/GenBank/DDBJ databases">
        <authorList>
            <person name="Varghese N."/>
            <person name="Submissions S."/>
        </authorList>
    </citation>
    <scope>NUCLEOTIDE SEQUENCE [LARGE SCALE GENOMIC DNA]</scope>
    <source>
        <strain evidence="4">CGMCC 1.12402</strain>
    </source>
</reference>
<organism evidence="3 4">
    <name type="scientific">Roseivirga pacifica</name>
    <dbReference type="NCBI Taxonomy" id="1267423"/>
    <lineage>
        <taxon>Bacteria</taxon>
        <taxon>Pseudomonadati</taxon>
        <taxon>Bacteroidota</taxon>
        <taxon>Cytophagia</taxon>
        <taxon>Cytophagales</taxon>
        <taxon>Roseivirgaceae</taxon>
        <taxon>Roseivirga</taxon>
    </lineage>
</organism>
<gene>
    <name evidence="3" type="ORF">SAMN05216290_2626</name>
</gene>
<dbReference type="Proteomes" id="UP000199437">
    <property type="component" value="Unassembled WGS sequence"/>
</dbReference>